<evidence type="ECO:0000313" key="3">
    <source>
        <dbReference type="EMBL" id="CAK0859382.1"/>
    </source>
</evidence>
<keyword evidence="4" id="KW-1185">Reference proteome</keyword>
<feature type="compositionally biased region" description="Basic residues" evidence="1">
    <location>
        <begin position="61"/>
        <end position="77"/>
    </location>
</feature>
<sequence>MTWTPRKTATFFFYTPSPPGRQVGPIVDSVQWPRGPRYAAQEVPGRRPRSSAESRALEAPRRRRLQPPRPLGGRRRPPAWVAAAALVTAPLIALQFGPAEGPMHLKDVLLS</sequence>
<comment type="caution">
    <text evidence="3">The sequence shown here is derived from an EMBL/GenBank/DDBJ whole genome shotgun (WGS) entry which is preliminary data.</text>
</comment>
<evidence type="ECO:0000256" key="2">
    <source>
        <dbReference type="SAM" id="Phobius"/>
    </source>
</evidence>
<keyword evidence="2" id="KW-1133">Transmembrane helix</keyword>
<evidence type="ECO:0000256" key="1">
    <source>
        <dbReference type="SAM" id="MobiDB-lite"/>
    </source>
</evidence>
<proteinExistence type="predicted"/>
<dbReference type="Proteomes" id="UP001189429">
    <property type="component" value="Unassembled WGS sequence"/>
</dbReference>
<feature type="compositionally biased region" description="Basic and acidic residues" evidence="1">
    <location>
        <begin position="50"/>
        <end position="60"/>
    </location>
</feature>
<accession>A0ABN9UIG4</accession>
<name>A0ABN9UIG4_9DINO</name>
<gene>
    <name evidence="3" type="ORF">PCOR1329_LOCUS48772</name>
</gene>
<keyword evidence="2" id="KW-0472">Membrane</keyword>
<keyword evidence="2" id="KW-0812">Transmembrane</keyword>
<feature type="region of interest" description="Disordered" evidence="1">
    <location>
        <begin position="38"/>
        <end position="77"/>
    </location>
</feature>
<evidence type="ECO:0000313" key="4">
    <source>
        <dbReference type="Proteomes" id="UP001189429"/>
    </source>
</evidence>
<organism evidence="3 4">
    <name type="scientific">Prorocentrum cordatum</name>
    <dbReference type="NCBI Taxonomy" id="2364126"/>
    <lineage>
        <taxon>Eukaryota</taxon>
        <taxon>Sar</taxon>
        <taxon>Alveolata</taxon>
        <taxon>Dinophyceae</taxon>
        <taxon>Prorocentrales</taxon>
        <taxon>Prorocentraceae</taxon>
        <taxon>Prorocentrum</taxon>
    </lineage>
</organism>
<reference evidence="3" key="1">
    <citation type="submission" date="2023-10" db="EMBL/GenBank/DDBJ databases">
        <authorList>
            <person name="Chen Y."/>
            <person name="Shah S."/>
            <person name="Dougan E. K."/>
            <person name="Thang M."/>
            <person name="Chan C."/>
        </authorList>
    </citation>
    <scope>NUCLEOTIDE SEQUENCE [LARGE SCALE GENOMIC DNA]</scope>
</reference>
<protein>
    <submittedName>
        <fullName evidence="3">Uncharacterized protein</fullName>
    </submittedName>
</protein>
<dbReference type="EMBL" id="CAUYUJ010015895">
    <property type="protein sequence ID" value="CAK0859382.1"/>
    <property type="molecule type" value="Genomic_DNA"/>
</dbReference>
<feature type="transmembrane region" description="Helical" evidence="2">
    <location>
        <begin position="79"/>
        <end position="97"/>
    </location>
</feature>